<feature type="transmembrane region" description="Helical" evidence="10">
    <location>
        <begin position="53"/>
        <end position="77"/>
    </location>
</feature>
<keyword evidence="7 10" id="KW-0472">Membrane</keyword>
<sequence length="756" mass="83258">MDTTVATATASETESSHEHTSSISADDDSRKSSTTRRWIKKFSVQSLLTRKQVLLVVGMVLCELVIIFGGAAIYYALEGHGDARNAGSIPWTYGNALYFSCVNLCRIGYGDIYPTTKGGRTFFLFWTMVGIPCTAFFMALNAAVILRVILWPRFHAARKYVRTFVQPLQYRRSWWRASRRPAALDSTASDDIAASPLNDDSGSTVANIAMSDFDAIGTDTTPTSPPLSPVSVQASDGGAMDDLSTINKITFQSQAQASQQPAFRTLFGFSPPVWLDHSADSLHFIWFVVSNTGLSPRSRLALFFGSCILFWVFCASIFVFIANFSYLNSWFYTISTCYTLGIGLSSPNSASRGVTSVICFAGIGLVIMLITHVQLLIEARTVRTRVLLPWLFHDNESTLQVTPNMRRALSAAKRLNPEEHLEFLSRLGERDFASMFADRIAVLSLRSQSVIFPHTADDDLDRISRSLDRCCPQTVIALVRLMVHTARARIVVCLFLCAAALLVGSAIMLHLERSADPRWTYLTSVYFGVSSLATIGLGDFSPVTTGGKVFFIFWEVFCAPLFATGASALAMLAFKACNTVRIGSIRVVTGLDGPIELDMSNATASINHSLRSIGIKILNFVLFSDDSLGFLLILVVEFVGAAIFMSLEDLTFLNSLYFCVGYTSTIGLGDIVPLTEGGYVFCIFYGIIGVGIVFALIGKFADAAASLLLYQLVDLTLSTRQLRAYQLASQLTEEELQWLRRKLRNERPLRFTGHES</sequence>
<feature type="transmembrane region" description="Helical" evidence="10">
    <location>
        <begin position="552"/>
        <end position="574"/>
    </location>
</feature>
<evidence type="ECO:0000259" key="11">
    <source>
        <dbReference type="Pfam" id="PF07885"/>
    </source>
</evidence>
<feature type="region of interest" description="Disordered" evidence="9">
    <location>
        <begin position="1"/>
        <end position="30"/>
    </location>
</feature>
<proteinExistence type="evidence at transcript level"/>
<feature type="transmembrane region" description="Helical" evidence="10">
    <location>
        <begin position="654"/>
        <end position="672"/>
    </location>
</feature>
<reference evidence="12" key="1">
    <citation type="journal article" date="2011" name="Plant Physiol.">
        <title>Comprehensive sequence analysis of 24,783 barley full-length cDNAs derived from 12 clone libraries.</title>
        <authorList>
            <person name="Matsumoto T."/>
            <person name="Tanaka T."/>
            <person name="Sakai H."/>
            <person name="Amano N."/>
            <person name="Kanamori H."/>
            <person name="Kurita K."/>
            <person name="Kikuta A."/>
            <person name="Kamiya K."/>
            <person name="Yamamoto M."/>
            <person name="Ikawa H."/>
            <person name="Fujii N."/>
            <person name="Hori K."/>
            <person name="Itoh T."/>
            <person name="Sato K."/>
        </authorList>
    </citation>
    <scope>NUCLEOTIDE SEQUENCE</scope>
    <source>
        <tissue evidence="12">Shoot and root</tissue>
    </source>
</reference>
<keyword evidence="5 10" id="KW-1133">Transmembrane helix</keyword>
<keyword evidence="6" id="KW-0406">Ion transport</keyword>
<dbReference type="InterPro" id="IPR013099">
    <property type="entry name" value="K_chnl_dom"/>
</dbReference>
<feature type="domain" description="Potassium channel" evidence="11">
    <location>
        <begin position="65"/>
        <end position="145"/>
    </location>
</feature>
<feature type="transmembrane region" description="Helical" evidence="10">
    <location>
        <begin position="678"/>
        <end position="697"/>
    </location>
</feature>
<dbReference type="AlphaFoldDB" id="F2DWK7"/>
<dbReference type="InterPro" id="IPR003280">
    <property type="entry name" value="2pore_dom_K_chnl"/>
</dbReference>
<evidence type="ECO:0000256" key="2">
    <source>
        <dbReference type="ARBA" id="ARBA00010159"/>
    </source>
</evidence>
<feature type="domain" description="Potassium channel" evidence="11">
    <location>
        <begin position="498"/>
        <end position="571"/>
    </location>
</feature>
<organism evidence="12">
    <name type="scientific">Hordeum vulgare subsp. vulgare</name>
    <name type="common">Domesticated barley</name>
    <dbReference type="NCBI Taxonomy" id="112509"/>
    <lineage>
        <taxon>Eukaryota</taxon>
        <taxon>Viridiplantae</taxon>
        <taxon>Streptophyta</taxon>
        <taxon>Embryophyta</taxon>
        <taxon>Tracheophyta</taxon>
        <taxon>Spermatophyta</taxon>
        <taxon>Magnoliopsida</taxon>
        <taxon>Liliopsida</taxon>
        <taxon>Poales</taxon>
        <taxon>Poaceae</taxon>
        <taxon>BOP clade</taxon>
        <taxon>Pooideae</taxon>
        <taxon>Triticodae</taxon>
        <taxon>Triticeae</taxon>
        <taxon>Hordeinae</taxon>
        <taxon>Hordeum</taxon>
    </lineage>
</organism>
<feature type="domain" description="Potassium channel" evidence="11">
    <location>
        <begin position="632"/>
        <end position="703"/>
    </location>
</feature>
<keyword evidence="4 10" id="KW-0812">Transmembrane</keyword>
<evidence type="ECO:0000256" key="1">
    <source>
        <dbReference type="ARBA" id="ARBA00004141"/>
    </source>
</evidence>
<evidence type="ECO:0000256" key="6">
    <source>
        <dbReference type="ARBA" id="ARBA00023065"/>
    </source>
</evidence>
<keyword evidence="3" id="KW-0813">Transport</keyword>
<protein>
    <submittedName>
        <fullName evidence="12">Predicted protein</fullName>
    </submittedName>
</protein>
<evidence type="ECO:0000313" key="12">
    <source>
        <dbReference type="EMBL" id="BAJ99478.1"/>
    </source>
</evidence>
<dbReference type="Pfam" id="PF07885">
    <property type="entry name" value="Ion_trans_2"/>
    <property type="match status" value="3"/>
</dbReference>
<evidence type="ECO:0000256" key="8">
    <source>
        <dbReference type="ARBA" id="ARBA00023303"/>
    </source>
</evidence>
<feature type="transmembrane region" description="Helical" evidence="10">
    <location>
        <begin position="354"/>
        <end position="377"/>
    </location>
</feature>
<feature type="transmembrane region" description="Helical" evidence="10">
    <location>
        <begin position="123"/>
        <end position="150"/>
    </location>
</feature>
<accession>F2DWK7</accession>
<dbReference type="PANTHER" id="PTHR11003:SF291">
    <property type="entry name" value="IP11374P"/>
    <property type="match status" value="1"/>
</dbReference>
<keyword evidence="8" id="KW-0407">Ion channel</keyword>
<feature type="transmembrane region" description="Helical" evidence="10">
    <location>
        <begin position="300"/>
        <end position="322"/>
    </location>
</feature>
<name>F2DWK7_HORVV</name>
<dbReference type="SUPFAM" id="SSF81324">
    <property type="entry name" value="Voltage-gated potassium channels"/>
    <property type="match status" value="4"/>
</dbReference>
<evidence type="ECO:0000256" key="7">
    <source>
        <dbReference type="ARBA" id="ARBA00023136"/>
    </source>
</evidence>
<dbReference type="Gene3D" id="1.10.287.70">
    <property type="match status" value="4"/>
</dbReference>
<comment type="subcellular location">
    <subcellularLocation>
        <location evidence="1">Membrane</location>
        <topology evidence="1">Multi-pass membrane protein</topology>
    </subcellularLocation>
</comment>
<comment type="similarity">
    <text evidence="2">Belongs to the two pore domain potassium channel (TC 1.A.1.7) family.</text>
</comment>
<evidence type="ECO:0000256" key="9">
    <source>
        <dbReference type="SAM" id="MobiDB-lite"/>
    </source>
</evidence>
<feature type="transmembrane region" description="Helical" evidence="10">
    <location>
        <begin position="490"/>
        <end position="509"/>
    </location>
</feature>
<feature type="compositionally biased region" description="Low complexity" evidence="9">
    <location>
        <begin position="1"/>
        <end position="13"/>
    </location>
</feature>
<dbReference type="PRINTS" id="PR01333">
    <property type="entry name" value="2POREKCHANEL"/>
</dbReference>
<evidence type="ECO:0000256" key="5">
    <source>
        <dbReference type="ARBA" id="ARBA00022989"/>
    </source>
</evidence>
<evidence type="ECO:0000256" key="4">
    <source>
        <dbReference type="ARBA" id="ARBA00022692"/>
    </source>
</evidence>
<evidence type="ECO:0000256" key="3">
    <source>
        <dbReference type="ARBA" id="ARBA00022448"/>
    </source>
</evidence>
<dbReference type="EMBL" id="AK368275">
    <property type="protein sequence ID" value="BAJ99478.1"/>
    <property type="molecule type" value="mRNA"/>
</dbReference>
<dbReference type="GO" id="GO:0005267">
    <property type="term" value="F:potassium channel activity"/>
    <property type="evidence" value="ECO:0007669"/>
    <property type="project" value="InterPro"/>
</dbReference>
<dbReference type="GO" id="GO:0005774">
    <property type="term" value="C:vacuolar membrane"/>
    <property type="evidence" value="ECO:0007669"/>
    <property type="project" value="UniProtKB-ARBA"/>
</dbReference>
<dbReference type="PANTHER" id="PTHR11003">
    <property type="entry name" value="POTASSIUM CHANNEL, SUBFAMILY K"/>
    <property type="match status" value="1"/>
</dbReference>
<feature type="transmembrane region" description="Helical" evidence="10">
    <location>
        <begin position="521"/>
        <end position="540"/>
    </location>
</feature>
<feature type="transmembrane region" description="Helical" evidence="10">
    <location>
        <begin position="628"/>
        <end position="647"/>
    </location>
</feature>
<evidence type="ECO:0000256" key="10">
    <source>
        <dbReference type="SAM" id="Phobius"/>
    </source>
</evidence>